<feature type="region of interest" description="Disordered" evidence="2">
    <location>
        <begin position="95"/>
        <end position="121"/>
    </location>
</feature>
<evidence type="ECO:0000256" key="2">
    <source>
        <dbReference type="SAM" id="MobiDB-lite"/>
    </source>
</evidence>
<reference evidence="4" key="1">
    <citation type="submission" date="2022-11" db="UniProtKB">
        <authorList>
            <consortium name="WormBaseParasite"/>
        </authorList>
    </citation>
    <scope>IDENTIFICATION</scope>
</reference>
<evidence type="ECO:0000313" key="4">
    <source>
        <dbReference type="WBParaSite" id="sdigi.contig210.g6160.t1"/>
    </source>
</evidence>
<dbReference type="WBParaSite" id="sdigi.contig210.g6160.t1">
    <property type="protein sequence ID" value="sdigi.contig210.g6160.t1"/>
    <property type="gene ID" value="sdigi.contig210.g6160"/>
</dbReference>
<organism evidence="3 4">
    <name type="scientific">Setaria digitata</name>
    <dbReference type="NCBI Taxonomy" id="48799"/>
    <lineage>
        <taxon>Eukaryota</taxon>
        <taxon>Metazoa</taxon>
        <taxon>Ecdysozoa</taxon>
        <taxon>Nematoda</taxon>
        <taxon>Chromadorea</taxon>
        <taxon>Rhabditida</taxon>
        <taxon>Spirurina</taxon>
        <taxon>Spiruromorpha</taxon>
        <taxon>Filarioidea</taxon>
        <taxon>Setariidae</taxon>
        <taxon>Setaria</taxon>
    </lineage>
</organism>
<keyword evidence="1" id="KW-0175">Coiled coil</keyword>
<proteinExistence type="predicted"/>
<evidence type="ECO:0000313" key="3">
    <source>
        <dbReference type="Proteomes" id="UP000887581"/>
    </source>
</evidence>
<sequence>MNSGGIAAVLPSTSVVTDESPIVPSGMTYADERLSERWKERRARFLGCIENTKLIAERTKQRQENARMERLKKERAEMEKYRRRYLEAAMKQYVEQQAKPREAPSALAQSHGHHHSQLLSSSQGYPGCMQVLRAGLPFAAGYQPTSACKSNIRKRPFENSVGWTQYAHMAIMNDPRHMYPGKQTEMFQNSASSVQISNSLKYSNMMSKSVLHCPSSSYSRGPDSNKLVVKEMQQMDCIIQEIERAEQYDQARLGGSMLPTTSQAQETVISTIPEEMNNLSAMPELAESHMKDLMEQIGPGNSLDDLGGNCLEGVLANRCDEHSSTGAVESGTLQVQSANSSIISPISAPCGTPNSTLSPTHLSLSARCSTNSFYESQSAAVTPQQNLTPPCDQPQRIPITSTLAGTAPPVMAQENPLLCTRNDCSSTSSTSSIGSTNAVPLTSSSLVGSNNVNSAVSSTETGGSMYNSAAIVSAPVAVPSQLHQLQQQEHYQFSQFQQYHHSRHQQQQLLNLFNGGYHMSTTNNAQLQHLDNARMYNGIEYPKFGHCYNHYSNHPNKSSIFPRFPSHALVECSTSQQYDVYAMKYPNSGMSYNTQQPEMNVQQQAYQFQVPLLQSTYHPYHGNGSEPVAASQNPVYPTNHF</sequence>
<keyword evidence="3" id="KW-1185">Reference proteome</keyword>
<name>A0A915PKI5_9BILA</name>
<protein>
    <submittedName>
        <fullName evidence="4">Uncharacterized protein</fullName>
    </submittedName>
</protein>
<evidence type="ECO:0000256" key="1">
    <source>
        <dbReference type="SAM" id="Coils"/>
    </source>
</evidence>
<dbReference type="Proteomes" id="UP000887581">
    <property type="component" value="Unplaced"/>
</dbReference>
<dbReference type="AlphaFoldDB" id="A0A915PKI5"/>
<feature type="coiled-coil region" evidence="1">
    <location>
        <begin position="54"/>
        <end position="91"/>
    </location>
</feature>
<accession>A0A915PKI5</accession>